<accession>A0A0F9XAM1</accession>
<gene>
    <name evidence="1" type="ORF">LCGC14_0245990</name>
</gene>
<name>A0A0F9XAM1_9ZZZZ</name>
<protein>
    <submittedName>
        <fullName evidence="1">Uncharacterized protein</fullName>
    </submittedName>
</protein>
<proteinExistence type="predicted"/>
<dbReference type="AlphaFoldDB" id="A0A0F9XAM1"/>
<dbReference type="EMBL" id="LAZR01000126">
    <property type="protein sequence ID" value="KKN88708.1"/>
    <property type="molecule type" value="Genomic_DNA"/>
</dbReference>
<sequence>MSKLVLTRDVSIGECPWLDKDMKKGDMVYEYKEYTYGCITNNGVACSKEEEETPFFELPIDSVKVII</sequence>
<evidence type="ECO:0000313" key="1">
    <source>
        <dbReference type="EMBL" id="KKN88708.1"/>
    </source>
</evidence>
<reference evidence="1" key="1">
    <citation type="journal article" date="2015" name="Nature">
        <title>Complex archaea that bridge the gap between prokaryotes and eukaryotes.</title>
        <authorList>
            <person name="Spang A."/>
            <person name="Saw J.H."/>
            <person name="Jorgensen S.L."/>
            <person name="Zaremba-Niedzwiedzka K."/>
            <person name="Martijn J."/>
            <person name="Lind A.E."/>
            <person name="van Eijk R."/>
            <person name="Schleper C."/>
            <person name="Guy L."/>
            <person name="Ettema T.J."/>
        </authorList>
    </citation>
    <scope>NUCLEOTIDE SEQUENCE</scope>
</reference>
<organism evidence="1">
    <name type="scientific">marine sediment metagenome</name>
    <dbReference type="NCBI Taxonomy" id="412755"/>
    <lineage>
        <taxon>unclassified sequences</taxon>
        <taxon>metagenomes</taxon>
        <taxon>ecological metagenomes</taxon>
    </lineage>
</organism>
<comment type="caution">
    <text evidence="1">The sequence shown here is derived from an EMBL/GenBank/DDBJ whole genome shotgun (WGS) entry which is preliminary data.</text>
</comment>